<comment type="caution">
    <text evidence="1">The sequence shown here is derived from an EMBL/GenBank/DDBJ whole genome shotgun (WGS) entry which is preliminary data.</text>
</comment>
<evidence type="ECO:0000313" key="1">
    <source>
        <dbReference type="EMBL" id="MBD0850515.1"/>
    </source>
</evidence>
<sequence>MKATELHIINFLQTPNIQLWALPQPLNKMTKKSLYVDMANVLVDFPATISESDENNRIS</sequence>
<proteinExistence type="predicted"/>
<dbReference type="RefSeq" id="WP_188313640.1">
    <property type="nucleotide sequence ID" value="NZ_JABTCG010000002.1"/>
</dbReference>
<gene>
    <name evidence="1" type="ORF">HPE63_07535</name>
</gene>
<dbReference type="EMBL" id="JABTCG010000002">
    <property type="protein sequence ID" value="MBD0850515.1"/>
    <property type="molecule type" value="Genomic_DNA"/>
</dbReference>
<dbReference type="Proteomes" id="UP000598350">
    <property type="component" value="Unassembled WGS sequence"/>
</dbReference>
<accession>A0ABR7VCF2</accession>
<name>A0ABR7VCF2_9FLAO</name>
<evidence type="ECO:0000313" key="2">
    <source>
        <dbReference type="Proteomes" id="UP000598350"/>
    </source>
</evidence>
<keyword evidence="2" id="KW-1185">Reference proteome</keyword>
<protein>
    <submittedName>
        <fullName evidence="1">Uncharacterized protein</fullName>
    </submittedName>
</protein>
<reference evidence="1 2" key="1">
    <citation type="submission" date="2020-05" db="EMBL/GenBank/DDBJ databases">
        <title>The draft genome sequence of Maribacter arenosus CAU 1321.</title>
        <authorList>
            <person name="Mu L."/>
        </authorList>
    </citation>
    <scope>NUCLEOTIDE SEQUENCE [LARGE SCALE GENOMIC DNA]</scope>
    <source>
        <strain evidence="1 2">CAU 1321</strain>
    </source>
</reference>
<organism evidence="1 2">
    <name type="scientific">Maribacter arenosus</name>
    <dbReference type="NCBI Taxonomy" id="1854708"/>
    <lineage>
        <taxon>Bacteria</taxon>
        <taxon>Pseudomonadati</taxon>
        <taxon>Bacteroidota</taxon>
        <taxon>Flavobacteriia</taxon>
        <taxon>Flavobacteriales</taxon>
        <taxon>Flavobacteriaceae</taxon>
        <taxon>Maribacter</taxon>
    </lineage>
</organism>